<dbReference type="Pfam" id="PF00929">
    <property type="entry name" value="RNase_T"/>
    <property type="match status" value="1"/>
</dbReference>
<dbReference type="GO" id="GO:0003676">
    <property type="term" value="F:nucleic acid binding"/>
    <property type="evidence" value="ECO:0007669"/>
    <property type="project" value="InterPro"/>
</dbReference>
<name>J9GKN3_9ZZZZ</name>
<keyword evidence="3" id="KW-0378">Hydrolase</keyword>
<reference evidence="3" key="1">
    <citation type="journal article" date="2012" name="PLoS ONE">
        <title>Gene sets for utilization of primary and secondary nutrition supplies in the distal gut of endangered iberian lynx.</title>
        <authorList>
            <person name="Alcaide M."/>
            <person name="Messina E."/>
            <person name="Richter M."/>
            <person name="Bargiela R."/>
            <person name="Peplies J."/>
            <person name="Huws S.A."/>
            <person name="Newbold C.J."/>
            <person name="Golyshin P.N."/>
            <person name="Simon M.A."/>
            <person name="Lopez G."/>
            <person name="Yakimov M.M."/>
            <person name="Ferrer M."/>
        </authorList>
    </citation>
    <scope>NUCLEOTIDE SEQUENCE</scope>
</reference>
<proteinExistence type="predicted"/>
<dbReference type="CDD" id="cd06127">
    <property type="entry name" value="DEDDh"/>
    <property type="match status" value="1"/>
</dbReference>
<dbReference type="AlphaFoldDB" id="J9GKN3"/>
<dbReference type="EMBL" id="AMCI01000640">
    <property type="protein sequence ID" value="EJX08377.1"/>
    <property type="molecule type" value="Genomic_DNA"/>
</dbReference>
<gene>
    <name evidence="3" type="ORF">EVA_03516</name>
</gene>
<dbReference type="InterPro" id="IPR036397">
    <property type="entry name" value="RNaseH_sf"/>
</dbReference>
<dbReference type="GO" id="GO:0008408">
    <property type="term" value="F:3'-5' exonuclease activity"/>
    <property type="evidence" value="ECO:0007669"/>
    <property type="project" value="TreeGrafter"/>
</dbReference>
<dbReference type="Gene3D" id="3.30.420.10">
    <property type="entry name" value="Ribonuclease H-like superfamily/Ribonuclease H"/>
    <property type="match status" value="1"/>
</dbReference>
<feature type="coiled-coil region" evidence="1">
    <location>
        <begin position="160"/>
        <end position="187"/>
    </location>
</feature>
<protein>
    <submittedName>
        <fullName evidence="3">Exonuclease RNase T and DNA polymerase III</fullName>
    </submittedName>
</protein>
<dbReference type="InterPro" id="IPR012337">
    <property type="entry name" value="RNaseH-like_sf"/>
</dbReference>
<evidence type="ECO:0000256" key="1">
    <source>
        <dbReference type="SAM" id="Coils"/>
    </source>
</evidence>
<organism evidence="3">
    <name type="scientific">gut metagenome</name>
    <dbReference type="NCBI Taxonomy" id="749906"/>
    <lineage>
        <taxon>unclassified sequences</taxon>
        <taxon>metagenomes</taxon>
        <taxon>organismal metagenomes</taxon>
    </lineage>
</organism>
<dbReference type="PANTHER" id="PTHR30231">
    <property type="entry name" value="DNA POLYMERASE III SUBUNIT EPSILON"/>
    <property type="match status" value="1"/>
</dbReference>
<dbReference type="Pfam" id="PF20600">
    <property type="entry name" value="ExoX-like_C"/>
    <property type="match status" value="1"/>
</dbReference>
<keyword evidence="3" id="KW-0540">Nuclease</keyword>
<evidence type="ECO:0000259" key="2">
    <source>
        <dbReference type="SMART" id="SM00479"/>
    </source>
</evidence>
<sequence length="266" mass="30195">MPIRLQPKTNSYMKLQLTRPIVFFDIEATGLNISYDRIVELCYLKVHPNGNEEAKTLRFNPGIPISPEASAVNGITDEEVADCPAFKEMAAELAQVFETSDIAGFNSNHFDIPLLAEEFIRAGVNFDISGCRLIDVQTIYHKMERRNLAAAYKFYCNKDLENAHTALADTQATYEVLQAQLDRYSDELVNDVDFLATFSRRNNNVDFAGRIIYNEAGVETINFGKYKGQPAAEVLRRDPGYLSWILQGDFTQNTKQTFLRINEQNK</sequence>
<dbReference type="InterPro" id="IPR013520">
    <property type="entry name" value="Ribonucl_H"/>
</dbReference>
<keyword evidence="3" id="KW-0269">Exonuclease</keyword>
<comment type="caution">
    <text evidence="3">The sequence shown here is derived from an EMBL/GenBank/DDBJ whole genome shotgun (WGS) entry which is preliminary data.</text>
</comment>
<feature type="domain" description="Exonuclease" evidence="2">
    <location>
        <begin position="20"/>
        <end position="186"/>
    </location>
</feature>
<dbReference type="SMART" id="SM00479">
    <property type="entry name" value="EXOIII"/>
    <property type="match status" value="1"/>
</dbReference>
<dbReference type="GO" id="GO:0045004">
    <property type="term" value="P:DNA replication proofreading"/>
    <property type="evidence" value="ECO:0007669"/>
    <property type="project" value="TreeGrafter"/>
</dbReference>
<keyword evidence="1" id="KW-0175">Coiled coil</keyword>
<dbReference type="SUPFAM" id="SSF53098">
    <property type="entry name" value="Ribonuclease H-like"/>
    <property type="match status" value="1"/>
</dbReference>
<dbReference type="GO" id="GO:0005829">
    <property type="term" value="C:cytosol"/>
    <property type="evidence" value="ECO:0007669"/>
    <property type="project" value="TreeGrafter"/>
</dbReference>
<dbReference type="PANTHER" id="PTHR30231:SF41">
    <property type="entry name" value="DNA POLYMERASE III SUBUNIT EPSILON"/>
    <property type="match status" value="1"/>
</dbReference>
<evidence type="ECO:0000313" key="3">
    <source>
        <dbReference type="EMBL" id="EJX08377.1"/>
    </source>
</evidence>
<dbReference type="InterPro" id="IPR046768">
    <property type="entry name" value="ExoX-like_C"/>
</dbReference>
<accession>J9GKN3</accession>